<dbReference type="Gene3D" id="3.30.200.20">
    <property type="entry name" value="Phosphorylase Kinase, domain 1"/>
    <property type="match status" value="1"/>
</dbReference>
<keyword evidence="2" id="KW-0067">ATP-binding</keyword>
<dbReference type="InterPro" id="IPR000488">
    <property type="entry name" value="Death_dom"/>
</dbReference>
<gene>
    <name evidence="5" type="ORF">COCON_G00231610</name>
</gene>
<dbReference type="SUPFAM" id="SSF47986">
    <property type="entry name" value="DEATH domain"/>
    <property type="match status" value="1"/>
</dbReference>
<evidence type="ECO:0000256" key="1">
    <source>
        <dbReference type="ARBA" id="ARBA00022741"/>
    </source>
</evidence>
<evidence type="ECO:0000259" key="4">
    <source>
        <dbReference type="PROSITE" id="PS50011"/>
    </source>
</evidence>
<organism evidence="5 6">
    <name type="scientific">Conger conger</name>
    <name type="common">Conger eel</name>
    <name type="synonym">Muraena conger</name>
    <dbReference type="NCBI Taxonomy" id="82655"/>
    <lineage>
        <taxon>Eukaryota</taxon>
        <taxon>Metazoa</taxon>
        <taxon>Chordata</taxon>
        <taxon>Craniata</taxon>
        <taxon>Vertebrata</taxon>
        <taxon>Euteleostomi</taxon>
        <taxon>Actinopterygii</taxon>
        <taxon>Neopterygii</taxon>
        <taxon>Teleostei</taxon>
        <taxon>Anguilliformes</taxon>
        <taxon>Congridae</taxon>
        <taxon>Conger</taxon>
    </lineage>
</organism>
<evidence type="ECO:0000256" key="2">
    <source>
        <dbReference type="ARBA" id="ARBA00022840"/>
    </source>
</evidence>
<dbReference type="GO" id="GO:0005524">
    <property type="term" value="F:ATP binding"/>
    <property type="evidence" value="ECO:0007669"/>
    <property type="project" value="UniProtKB-KW"/>
</dbReference>
<feature type="compositionally biased region" description="Basic and acidic residues" evidence="3">
    <location>
        <begin position="104"/>
        <end position="114"/>
    </location>
</feature>
<feature type="region of interest" description="Disordered" evidence="3">
    <location>
        <begin position="104"/>
        <end position="128"/>
    </location>
</feature>
<feature type="domain" description="Protein kinase" evidence="4">
    <location>
        <begin position="158"/>
        <end position="438"/>
    </location>
</feature>
<dbReference type="EMBL" id="JAFJMO010000019">
    <property type="protein sequence ID" value="KAJ8249945.1"/>
    <property type="molecule type" value="Genomic_DNA"/>
</dbReference>
<comment type="caution">
    <text evidence="5">The sequence shown here is derived from an EMBL/GenBank/DDBJ whole genome shotgun (WGS) entry which is preliminary data.</text>
</comment>
<evidence type="ECO:0000313" key="5">
    <source>
        <dbReference type="EMBL" id="KAJ8249945.1"/>
    </source>
</evidence>
<evidence type="ECO:0000313" key="6">
    <source>
        <dbReference type="Proteomes" id="UP001152803"/>
    </source>
</evidence>
<keyword evidence="6" id="KW-1185">Reference proteome</keyword>
<accession>A0A9Q1HJX4</accession>
<dbReference type="Pfam" id="PF00069">
    <property type="entry name" value="Pkinase"/>
    <property type="match status" value="1"/>
</dbReference>
<dbReference type="PROSITE" id="PS50011">
    <property type="entry name" value="PROTEIN_KINASE_DOM"/>
    <property type="match status" value="1"/>
</dbReference>
<keyword evidence="1" id="KW-0547">Nucleotide-binding</keyword>
<proteinExistence type="predicted"/>
<dbReference type="GO" id="GO:0005886">
    <property type="term" value="C:plasma membrane"/>
    <property type="evidence" value="ECO:0007669"/>
    <property type="project" value="TreeGrafter"/>
</dbReference>
<dbReference type="Proteomes" id="UP001152803">
    <property type="component" value="Unassembled WGS sequence"/>
</dbReference>
<protein>
    <recommendedName>
        <fullName evidence="4">Protein kinase domain-containing protein</fullName>
    </recommendedName>
</protein>
<reference evidence="5" key="1">
    <citation type="journal article" date="2023" name="Science">
        <title>Genome structures resolve the early diversification of teleost fishes.</title>
        <authorList>
            <person name="Parey E."/>
            <person name="Louis A."/>
            <person name="Montfort J."/>
            <person name="Bouchez O."/>
            <person name="Roques C."/>
            <person name="Iampietro C."/>
            <person name="Lluch J."/>
            <person name="Castinel A."/>
            <person name="Donnadieu C."/>
            <person name="Desvignes T."/>
            <person name="Floi Bucao C."/>
            <person name="Jouanno E."/>
            <person name="Wen M."/>
            <person name="Mejri S."/>
            <person name="Dirks R."/>
            <person name="Jansen H."/>
            <person name="Henkel C."/>
            <person name="Chen W.J."/>
            <person name="Zahm M."/>
            <person name="Cabau C."/>
            <person name="Klopp C."/>
            <person name="Thompson A.W."/>
            <person name="Robinson-Rechavi M."/>
            <person name="Braasch I."/>
            <person name="Lecointre G."/>
            <person name="Bobe J."/>
            <person name="Postlethwait J.H."/>
            <person name="Berthelot C."/>
            <person name="Roest Crollius H."/>
            <person name="Guiguen Y."/>
        </authorList>
    </citation>
    <scope>NUCLEOTIDE SEQUENCE</scope>
    <source>
        <strain evidence="5">Concon-B</strain>
    </source>
</reference>
<dbReference type="SUPFAM" id="SSF56112">
    <property type="entry name" value="Protein kinase-like (PK-like)"/>
    <property type="match status" value="1"/>
</dbReference>
<dbReference type="PANTHER" id="PTHR27001:SF939">
    <property type="entry name" value="INTERLEUKIN 1 RECEPTOR ASSOCIATED KINASE 1"/>
    <property type="match status" value="1"/>
</dbReference>
<evidence type="ECO:0000256" key="3">
    <source>
        <dbReference type="SAM" id="MobiDB-lite"/>
    </source>
</evidence>
<dbReference type="GO" id="GO:0004672">
    <property type="term" value="F:protein kinase activity"/>
    <property type="evidence" value="ECO:0007669"/>
    <property type="project" value="InterPro"/>
</dbReference>
<name>A0A9Q1HJX4_CONCO</name>
<dbReference type="PANTHER" id="PTHR27001">
    <property type="entry name" value="OS01G0253100 PROTEIN"/>
    <property type="match status" value="1"/>
</dbReference>
<dbReference type="AlphaFoldDB" id="A0A9Q1HJX4"/>
<dbReference type="OrthoDB" id="4062651at2759"/>
<dbReference type="InterPro" id="IPR000719">
    <property type="entry name" value="Prot_kinase_dom"/>
</dbReference>
<dbReference type="GO" id="GO:0007165">
    <property type="term" value="P:signal transduction"/>
    <property type="evidence" value="ECO:0007669"/>
    <property type="project" value="InterPro"/>
</dbReference>
<dbReference type="InterPro" id="IPR011029">
    <property type="entry name" value="DEATH-like_dom_sf"/>
</dbReference>
<feature type="region of interest" description="Disordered" evidence="3">
    <location>
        <begin position="436"/>
        <end position="485"/>
    </location>
</feature>
<dbReference type="Pfam" id="PF00531">
    <property type="entry name" value="Death"/>
    <property type="match status" value="1"/>
</dbReference>
<sequence length="589" mass="64993">MASHTDSSMFLFNVPPSRMEKLCKIIDSGDGSLGWRDLAARILPNWSELRQNERLEAAGKSPTSEILWSWAQKNKTVGDLLLVLEDMGHERALDVFRSGGAKPVPKEWPSHCEDSSQEPSDSWSGPEELRYSPCAASQGRPLKHSLTYGDVKEGTSCFHHSSKIGDSTFSEVYKGSKGDRAFAVKVFKQEKNASWKELWDVFRTEMEILHHKPHPNILELWGCFLEGDRYCLVTPYLPNGSLSQWLHEQGAASLSWRDRLNIVKGTARAISHLHTAPPCGVICGNLTSENILLGEQLEPKLSDFGQARLKPYPLTHGCTVTLDAFPLGTLGYLPEEYIRYGKLSTAVDVYSLGVVMMETLTGQRAVLPKQIPLRERLCREVERSGGLDVCLSLLDPRAGPWPQDTALGLFRVALDCTASRPKTRPSMHRVVEVLSQMLPRPAPPPDDLPRTLEDWGGAGAPSSLPEEHDETQGPAPQPGPCECSQSEATFLSDAIRGAWQQDETGAGQSVPFDLYSSWPVQCSCAPGDGQECEDCVSNGFATGQSHTDAPAHGPGEHVPNQAKERFINKIQRYNQGLINTEELLSMSRD</sequence>
<dbReference type="Gene3D" id="1.10.510.10">
    <property type="entry name" value="Transferase(Phosphotransferase) domain 1"/>
    <property type="match status" value="1"/>
</dbReference>
<dbReference type="Gene3D" id="1.10.533.10">
    <property type="entry name" value="Death Domain, Fas"/>
    <property type="match status" value="1"/>
</dbReference>
<dbReference type="InterPro" id="IPR011009">
    <property type="entry name" value="Kinase-like_dom_sf"/>
</dbReference>